<protein>
    <recommendedName>
        <fullName evidence="4">Maf-like protein</fullName>
    </recommendedName>
</protein>
<evidence type="ECO:0000256" key="1">
    <source>
        <dbReference type="ARBA" id="ARBA00022801"/>
    </source>
</evidence>
<evidence type="ECO:0000313" key="2">
    <source>
        <dbReference type="EMBL" id="CAK0735039.1"/>
    </source>
</evidence>
<sequence length="220" mass="23834">MKASTGVRTVTAAIDQKLRELFSSPELLQELADQYGFSFDILTADLDERSIGSRAGSPEQLVTMLAKAKADALMPQLEARPAQERPRFLITCDQVVVYKGRILEKPESANEARQFISGYSEAAPSTVGSVLVQDLSNCGQYSAVDSATVHFRPIPDDTIEQLIQEGTIFYCAGGLMIEHPLVAPLISAIEGTRDSIMGLPQRLVLEGLLAASDTLPSHLD</sequence>
<dbReference type="Pfam" id="PF02545">
    <property type="entry name" value="Maf"/>
    <property type="match status" value="1"/>
</dbReference>
<dbReference type="InterPro" id="IPR003697">
    <property type="entry name" value="Maf-like"/>
</dbReference>
<dbReference type="HAMAP" id="MF_00528">
    <property type="entry name" value="Maf"/>
    <property type="match status" value="1"/>
</dbReference>
<evidence type="ECO:0008006" key="4">
    <source>
        <dbReference type="Google" id="ProtNLM"/>
    </source>
</evidence>
<dbReference type="EMBL" id="CAUYUE010000001">
    <property type="protein sequence ID" value="CAK0735039.1"/>
    <property type="molecule type" value="Genomic_DNA"/>
</dbReference>
<comment type="caution">
    <text evidence="2">The sequence shown here is derived from an EMBL/GenBank/DDBJ whole genome shotgun (WGS) entry which is preliminary data.</text>
</comment>
<proteinExistence type="inferred from homology"/>
<keyword evidence="1" id="KW-0378">Hydrolase</keyword>
<evidence type="ECO:0000313" key="3">
    <source>
        <dbReference type="Proteomes" id="UP001314263"/>
    </source>
</evidence>
<dbReference type="Gene3D" id="3.90.950.10">
    <property type="match status" value="1"/>
</dbReference>
<reference evidence="2 3" key="1">
    <citation type="submission" date="2023-10" db="EMBL/GenBank/DDBJ databases">
        <authorList>
            <person name="Maclean D."/>
            <person name="Macfadyen A."/>
        </authorList>
    </citation>
    <scope>NUCLEOTIDE SEQUENCE [LARGE SCALE GENOMIC DNA]</scope>
</reference>
<dbReference type="SUPFAM" id="SSF52972">
    <property type="entry name" value="ITPase-like"/>
    <property type="match status" value="1"/>
</dbReference>
<gene>
    <name evidence="2" type="ORF">CVIRNUC_000519</name>
</gene>
<dbReference type="Proteomes" id="UP001314263">
    <property type="component" value="Unassembled WGS sequence"/>
</dbReference>
<dbReference type="AlphaFoldDB" id="A0AAV1HS39"/>
<dbReference type="InterPro" id="IPR029001">
    <property type="entry name" value="ITPase-like_fam"/>
</dbReference>
<dbReference type="PANTHER" id="PTHR43213">
    <property type="entry name" value="BIFUNCTIONAL DTTP/UTP PYROPHOSPHATASE/METHYLTRANSFERASE PROTEIN-RELATED"/>
    <property type="match status" value="1"/>
</dbReference>
<organism evidence="2 3">
    <name type="scientific">Coccomyxa viridis</name>
    <dbReference type="NCBI Taxonomy" id="1274662"/>
    <lineage>
        <taxon>Eukaryota</taxon>
        <taxon>Viridiplantae</taxon>
        <taxon>Chlorophyta</taxon>
        <taxon>core chlorophytes</taxon>
        <taxon>Trebouxiophyceae</taxon>
        <taxon>Trebouxiophyceae incertae sedis</taxon>
        <taxon>Coccomyxaceae</taxon>
        <taxon>Coccomyxa</taxon>
    </lineage>
</organism>
<dbReference type="PANTHER" id="PTHR43213:SF4">
    <property type="entry name" value="7-METHYL-GTP PYROPHOSPHATASE"/>
    <property type="match status" value="1"/>
</dbReference>
<dbReference type="PIRSF" id="PIRSF006305">
    <property type="entry name" value="Maf"/>
    <property type="match status" value="1"/>
</dbReference>
<keyword evidence="3" id="KW-1185">Reference proteome</keyword>
<accession>A0AAV1HS39</accession>
<name>A0AAV1HS39_9CHLO</name>
<dbReference type="GO" id="GO:0047429">
    <property type="term" value="F:nucleoside triphosphate diphosphatase activity"/>
    <property type="evidence" value="ECO:0007669"/>
    <property type="project" value="InterPro"/>
</dbReference>